<dbReference type="PANTHER" id="PTHR31286:SF178">
    <property type="entry name" value="DUF4283 DOMAIN-CONTAINING PROTEIN"/>
    <property type="match status" value="1"/>
</dbReference>
<dbReference type="AlphaFoldDB" id="A0AAW2CIN8"/>
<keyword evidence="3" id="KW-1185">Reference proteome</keyword>
<organism evidence="2 3">
    <name type="scientific">Lithocarpus litseifolius</name>
    <dbReference type="NCBI Taxonomy" id="425828"/>
    <lineage>
        <taxon>Eukaryota</taxon>
        <taxon>Viridiplantae</taxon>
        <taxon>Streptophyta</taxon>
        <taxon>Embryophyta</taxon>
        <taxon>Tracheophyta</taxon>
        <taxon>Spermatophyta</taxon>
        <taxon>Magnoliopsida</taxon>
        <taxon>eudicotyledons</taxon>
        <taxon>Gunneridae</taxon>
        <taxon>Pentapetalae</taxon>
        <taxon>rosids</taxon>
        <taxon>fabids</taxon>
        <taxon>Fagales</taxon>
        <taxon>Fagaceae</taxon>
        <taxon>Lithocarpus</taxon>
    </lineage>
</organism>
<comment type="caution">
    <text evidence="2">The sequence shown here is derived from an EMBL/GenBank/DDBJ whole genome shotgun (WGS) entry which is preliminary data.</text>
</comment>
<evidence type="ECO:0000259" key="1">
    <source>
        <dbReference type="Pfam" id="PF14111"/>
    </source>
</evidence>
<sequence>MEETLDSSSLERIISKTENLGWKKGKISLEVNQESSVQSKFLLVGKILSKKSFSRVVVKDIVSKAWNLMMEVEVSVLDRNVFLFSFNHEADVKRAWDRRPWSIKGEHLILKKFRADLSFNEVDFSTTVFWVQVHGLPPNRQSKENIFKIQGPT</sequence>
<dbReference type="Pfam" id="PF14111">
    <property type="entry name" value="DUF4283"/>
    <property type="match status" value="1"/>
</dbReference>
<evidence type="ECO:0000313" key="3">
    <source>
        <dbReference type="Proteomes" id="UP001459277"/>
    </source>
</evidence>
<dbReference type="Proteomes" id="UP001459277">
    <property type="component" value="Unassembled WGS sequence"/>
</dbReference>
<accession>A0AAW2CIN8</accession>
<dbReference type="PANTHER" id="PTHR31286">
    <property type="entry name" value="GLYCINE-RICH CELL WALL STRUCTURAL PROTEIN 1.8-LIKE"/>
    <property type="match status" value="1"/>
</dbReference>
<evidence type="ECO:0000313" key="2">
    <source>
        <dbReference type="EMBL" id="KAK9997661.1"/>
    </source>
</evidence>
<dbReference type="InterPro" id="IPR040256">
    <property type="entry name" value="At4g02000-like"/>
</dbReference>
<proteinExistence type="predicted"/>
<reference evidence="2 3" key="1">
    <citation type="submission" date="2024-01" db="EMBL/GenBank/DDBJ databases">
        <title>A telomere-to-telomere, gap-free genome of sweet tea (Lithocarpus litseifolius).</title>
        <authorList>
            <person name="Zhou J."/>
        </authorList>
    </citation>
    <scope>NUCLEOTIDE SEQUENCE [LARGE SCALE GENOMIC DNA]</scope>
    <source>
        <strain evidence="2">Zhou-2022a</strain>
        <tissue evidence="2">Leaf</tissue>
    </source>
</reference>
<gene>
    <name evidence="2" type="ORF">SO802_022347</name>
</gene>
<dbReference type="InterPro" id="IPR025558">
    <property type="entry name" value="DUF4283"/>
</dbReference>
<dbReference type="EMBL" id="JAZDWU010000007">
    <property type="protein sequence ID" value="KAK9997661.1"/>
    <property type="molecule type" value="Genomic_DNA"/>
</dbReference>
<feature type="domain" description="DUF4283" evidence="1">
    <location>
        <begin position="40"/>
        <end position="120"/>
    </location>
</feature>
<name>A0AAW2CIN8_9ROSI</name>
<protein>
    <recommendedName>
        <fullName evidence="1">DUF4283 domain-containing protein</fullName>
    </recommendedName>
</protein>